<gene>
    <name evidence="2" type="ORF">KEG57_37745</name>
</gene>
<keyword evidence="1" id="KW-1133">Transmembrane helix</keyword>
<dbReference type="RefSeq" id="WP_272425462.1">
    <property type="nucleotide sequence ID" value="NZ_JAGTJJ010000037.1"/>
</dbReference>
<evidence type="ECO:0008006" key="4">
    <source>
        <dbReference type="Google" id="ProtNLM"/>
    </source>
</evidence>
<sequence length="143" mass="16236">MTEDERARTLQFGTHRARFDPPDIVRVWWIGPSIIGQIDKLYTWTAELIPDGRPYFVVADMSQLEEVGPAARKAAAGDARARRIAGLAIIGASFHMRVLMGMFLKALRVFYGQKMFQMKYFEREEDALVWVAAERARRAATSG</sequence>
<dbReference type="InterPro" id="IPR021866">
    <property type="entry name" value="SpoIIAA-like"/>
</dbReference>
<keyword evidence="3" id="KW-1185">Reference proteome</keyword>
<evidence type="ECO:0000256" key="1">
    <source>
        <dbReference type="SAM" id="Phobius"/>
    </source>
</evidence>
<evidence type="ECO:0000313" key="2">
    <source>
        <dbReference type="EMBL" id="MDC3986284.1"/>
    </source>
</evidence>
<dbReference type="AlphaFoldDB" id="A0A9X4AVF8"/>
<protein>
    <recommendedName>
        <fullName evidence="4">STAS/SEC14 domain-containing protein</fullName>
    </recommendedName>
</protein>
<feature type="transmembrane region" description="Helical" evidence="1">
    <location>
        <begin position="84"/>
        <end position="111"/>
    </location>
</feature>
<dbReference type="Pfam" id="PF11964">
    <property type="entry name" value="SpoIIAA-like"/>
    <property type="match status" value="1"/>
</dbReference>
<dbReference type="Proteomes" id="UP001151081">
    <property type="component" value="Unassembled WGS sequence"/>
</dbReference>
<evidence type="ECO:0000313" key="3">
    <source>
        <dbReference type="Proteomes" id="UP001151081"/>
    </source>
</evidence>
<organism evidence="2 3">
    <name type="scientific">Polyangium jinanense</name>
    <dbReference type="NCBI Taxonomy" id="2829994"/>
    <lineage>
        <taxon>Bacteria</taxon>
        <taxon>Pseudomonadati</taxon>
        <taxon>Myxococcota</taxon>
        <taxon>Polyangia</taxon>
        <taxon>Polyangiales</taxon>
        <taxon>Polyangiaceae</taxon>
        <taxon>Polyangium</taxon>
    </lineage>
</organism>
<proteinExistence type="predicted"/>
<keyword evidence="1" id="KW-0472">Membrane</keyword>
<reference evidence="2 3" key="1">
    <citation type="submission" date="2021-04" db="EMBL/GenBank/DDBJ databases">
        <title>Genome analysis of Polyangium sp.</title>
        <authorList>
            <person name="Li Y."/>
            <person name="Wang J."/>
        </authorList>
    </citation>
    <scope>NUCLEOTIDE SEQUENCE [LARGE SCALE GENOMIC DNA]</scope>
    <source>
        <strain evidence="2 3">SDU14</strain>
    </source>
</reference>
<comment type="caution">
    <text evidence="2">The sequence shown here is derived from an EMBL/GenBank/DDBJ whole genome shotgun (WGS) entry which is preliminary data.</text>
</comment>
<dbReference type="EMBL" id="JAGTJJ010000037">
    <property type="protein sequence ID" value="MDC3986284.1"/>
    <property type="molecule type" value="Genomic_DNA"/>
</dbReference>
<name>A0A9X4AVF8_9BACT</name>
<accession>A0A9X4AVF8</accession>
<keyword evidence="1" id="KW-0812">Transmembrane</keyword>